<protein>
    <submittedName>
        <fullName evidence="2">Uncharacterized protein</fullName>
    </submittedName>
</protein>
<dbReference type="AlphaFoldDB" id="A0A2P2MD74"/>
<keyword evidence="1" id="KW-1133">Transmembrane helix</keyword>
<evidence type="ECO:0000313" key="2">
    <source>
        <dbReference type="EMBL" id="MBX28185.1"/>
    </source>
</evidence>
<name>A0A2P2MD74_RHIMU</name>
<dbReference type="EMBL" id="GGEC01047701">
    <property type="protein sequence ID" value="MBX28185.1"/>
    <property type="molecule type" value="Transcribed_RNA"/>
</dbReference>
<feature type="transmembrane region" description="Helical" evidence="1">
    <location>
        <begin position="12"/>
        <end position="30"/>
    </location>
</feature>
<keyword evidence="1" id="KW-0472">Membrane</keyword>
<accession>A0A2P2MD74</accession>
<proteinExistence type="predicted"/>
<reference evidence="2" key="1">
    <citation type="submission" date="2018-02" db="EMBL/GenBank/DDBJ databases">
        <title>Rhizophora mucronata_Transcriptome.</title>
        <authorList>
            <person name="Meera S.P."/>
            <person name="Sreeshan A."/>
            <person name="Augustine A."/>
        </authorList>
    </citation>
    <scope>NUCLEOTIDE SEQUENCE</scope>
    <source>
        <tissue evidence="2">Leaf</tissue>
    </source>
</reference>
<keyword evidence="1" id="KW-0812">Transmembrane</keyword>
<evidence type="ECO:0000256" key="1">
    <source>
        <dbReference type="SAM" id="Phobius"/>
    </source>
</evidence>
<organism evidence="2">
    <name type="scientific">Rhizophora mucronata</name>
    <name type="common">Asiatic mangrove</name>
    <dbReference type="NCBI Taxonomy" id="61149"/>
    <lineage>
        <taxon>Eukaryota</taxon>
        <taxon>Viridiplantae</taxon>
        <taxon>Streptophyta</taxon>
        <taxon>Embryophyta</taxon>
        <taxon>Tracheophyta</taxon>
        <taxon>Spermatophyta</taxon>
        <taxon>Magnoliopsida</taxon>
        <taxon>eudicotyledons</taxon>
        <taxon>Gunneridae</taxon>
        <taxon>Pentapetalae</taxon>
        <taxon>rosids</taxon>
        <taxon>fabids</taxon>
        <taxon>Malpighiales</taxon>
        <taxon>Rhizophoraceae</taxon>
        <taxon>Rhizophora</taxon>
    </lineage>
</organism>
<sequence>MYFITFMRMDIYYPLSASCTNSGIILWPIIANNSWLEPS</sequence>